<proteinExistence type="predicted"/>
<feature type="compositionally biased region" description="Basic residues" evidence="1">
    <location>
        <begin position="194"/>
        <end position="204"/>
    </location>
</feature>
<dbReference type="InterPro" id="IPR012338">
    <property type="entry name" value="Beta-lactam/transpept-like"/>
</dbReference>
<evidence type="ECO:0000313" key="2">
    <source>
        <dbReference type="EMBL" id="PRX11468.1"/>
    </source>
</evidence>
<gene>
    <name evidence="2" type="ORF">CLV67_13144</name>
</gene>
<keyword evidence="3" id="KW-1185">Reference proteome</keyword>
<accession>A0A2T0JV05</accession>
<dbReference type="EMBL" id="PVMZ01000031">
    <property type="protein sequence ID" value="PRX11468.1"/>
    <property type="molecule type" value="Genomic_DNA"/>
</dbReference>
<feature type="compositionally biased region" description="Basic and acidic residues" evidence="1">
    <location>
        <begin position="219"/>
        <end position="233"/>
    </location>
</feature>
<dbReference type="SUPFAM" id="SSF56601">
    <property type="entry name" value="beta-lactamase/transpeptidase-like"/>
    <property type="match status" value="1"/>
</dbReference>
<protein>
    <recommendedName>
        <fullName evidence="4">Beta-lactamase</fullName>
    </recommendedName>
</protein>
<feature type="region of interest" description="Disordered" evidence="1">
    <location>
        <begin position="180"/>
        <end position="237"/>
    </location>
</feature>
<organism evidence="2 3">
    <name type="scientific">Actinoplanes italicus</name>
    <dbReference type="NCBI Taxonomy" id="113567"/>
    <lineage>
        <taxon>Bacteria</taxon>
        <taxon>Bacillati</taxon>
        <taxon>Actinomycetota</taxon>
        <taxon>Actinomycetes</taxon>
        <taxon>Micromonosporales</taxon>
        <taxon>Micromonosporaceae</taxon>
        <taxon>Actinoplanes</taxon>
    </lineage>
</organism>
<dbReference type="Proteomes" id="UP000239415">
    <property type="component" value="Unassembled WGS sequence"/>
</dbReference>
<dbReference type="AlphaFoldDB" id="A0A2T0JV05"/>
<dbReference type="Gene3D" id="3.40.710.10">
    <property type="entry name" value="DD-peptidase/beta-lactamase superfamily"/>
    <property type="match status" value="1"/>
</dbReference>
<evidence type="ECO:0008006" key="4">
    <source>
        <dbReference type="Google" id="ProtNLM"/>
    </source>
</evidence>
<evidence type="ECO:0000313" key="3">
    <source>
        <dbReference type="Proteomes" id="UP000239415"/>
    </source>
</evidence>
<reference evidence="2 3" key="1">
    <citation type="submission" date="2018-03" db="EMBL/GenBank/DDBJ databases">
        <title>Genomic Encyclopedia of Archaeal and Bacterial Type Strains, Phase II (KMG-II): from individual species to whole genera.</title>
        <authorList>
            <person name="Goeker M."/>
        </authorList>
    </citation>
    <scope>NUCLEOTIDE SEQUENCE [LARGE SCALE GENOMIC DNA]</scope>
    <source>
        <strain evidence="2 3">DSM 43146</strain>
    </source>
</reference>
<sequence>MARRHGSGRALRRRNSDTGYILLGLALERIERRPYGKDGDVLAVTARGVDLSDRNAMSVDWAGGGVVTATSDLVTFIRAFTSAEIVSAGTLARLTDFEHEYEKGIHYGMGVMQFRFRELSPLLFSMPDAYGAVGATGTFALYDPAGDRIFVANYGSLEFGEKAIEELVGLRMILPGDRVRRARPHGRGPAARGGRSRAGRRHPAGGRPAGEQLRRAHGARGDVPRSGRRGDRRPYRRAQRRLRAVQAALALTADDDQAPPAT</sequence>
<evidence type="ECO:0000256" key="1">
    <source>
        <dbReference type="SAM" id="MobiDB-lite"/>
    </source>
</evidence>
<name>A0A2T0JV05_9ACTN</name>
<comment type="caution">
    <text evidence="2">The sequence shown here is derived from an EMBL/GenBank/DDBJ whole genome shotgun (WGS) entry which is preliminary data.</text>
</comment>